<dbReference type="GO" id="GO:0008312">
    <property type="term" value="F:7S RNA binding"/>
    <property type="evidence" value="ECO:0007669"/>
    <property type="project" value="InterPro"/>
</dbReference>
<reference evidence="2 3" key="1">
    <citation type="submission" date="2018-09" db="EMBL/GenBank/DDBJ databases">
        <title>Acidovorax cavernicola nov. sp. isolated from Gruta de las Maravillas (Aracena, Spain).</title>
        <authorList>
            <person name="Jurado V."/>
            <person name="Gutierrez-Patricio S."/>
            <person name="Gonzalez-Pimentel J.L."/>
            <person name="Miller A.Z."/>
            <person name="Laiz L."/>
            <person name="Saiz-Jimenez C."/>
        </authorList>
    </citation>
    <scope>NUCLEOTIDE SEQUENCE [LARGE SCALE GENOMIC DNA]</scope>
    <source>
        <strain evidence="2 3">1011MAR4D40.2</strain>
    </source>
</reference>
<dbReference type="PANTHER" id="PTHR11564:SF5">
    <property type="entry name" value="SIGNAL RECOGNITION PARTICLE SUBUNIT SRP54"/>
    <property type="match status" value="1"/>
</dbReference>
<dbReference type="InterPro" id="IPR004125">
    <property type="entry name" value="Signal_recog_particle_SRP54_M"/>
</dbReference>
<comment type="caution">
    <text evidence="2">The sequence shown here is derived from an EMBL/GenBank/DDBJ whole genome shotgun (WGS) entry which is preliminary data.</text>
</comment>
<evidence type="ECO:0000313" key="3">
    <source>
        <dbReference type="Proteomes" id="UP000265619"/>
    </source>
</evidence>
<dbReference type="Pfam" id="PF02978">
    <property type="entry name" value="SRP_SPB"/>
    <property type="match status" value="1"/>
</dbReference>
<dbReference type="EMBL" id="QXMN01000315">
    <property type="protein sequence ID" value="RIX68873.1"/>
    <property type="molecule type" value="Genomic_DNA"/>
</dbReference>
<dbReference type="SUPFAM" id="SSF47446">
    <property type="entry name" value="Signal peptide-binding domain"/>
    <property type="match status" value="1"/>
</dbReference>
<dbReference type="GO" id="GO:0003924">
    <property type="term" value="F:GTPase activity"/>
    <property type="evidence" value="ECO:0007669"/>
    <property type="project" value="InterPro"/>
</dbReference>
<feature type="domain" description="Signal recognition particle SRP54 subunit M-domain" evidence="1">
    <location>
        <begin position="52"/>
        <end position="151"/>
    </location>
</feature>
<accession>A0A9X8CXM3</accession>
<dbReference type="InterPro" id="IPR036891">
    <property type="entry name" value="Signal_recog_part_SRP54_M_sf"/>
</dbReference>
<keyword evidence="3" id="KW-1185">Reference proteome</keyword>
<name>A0A9X8CXM3_9BURK</name>
<proteinExistence type="predicted"/>
<feature type="non-terminal residue" evidence="2">
    <location>
        <position position="1"/>
    </location>
</feature>
<dbReference type="PANTHER" id="PTHR11564">
    <property type="entry name" value="SIGNAL RECOGNITION PARTICLE 54K PROTEIN SRP54"/>
    <property type="match status" value="1"/>
</dbReference>
<evidence type="ECO:0000259" key="1">
    <source>
        <dbReference type="Pfam" id="PF02978"/>
    </source>
</evidence>
<dbReference type="Gene3D" id="1.10.260.30">
    <property type="entry name" value="Signal recognition particle, SRP54 subunit, M-domain"/>
    <property type="match status" value="1"/>
</dbReference>
<dbReference type="GO" id="GO:0006614">
    <property type="term" value="P:SRP-dependent cotranslational protein targeting to membrane"/>
    <property type="evidence" value="ECO:0007669"/>
    <property type="project" value="InterPro"/>
</dbReference>
<dbReference type="InterPro" id="IPR022941">
    <property type="entry name" value="SRP54"/>
</dbReference>
<dbReference type="AlphaFoldDB" id="A0A9X8CXM3"/>
<protein>
    <submittedName>
        <fullName evidence="2">Signal recognition particle protein</fullName>
    </submittedName>
</protein>
<sequence length="187" mass="20461">KLDGLEVFDAQRHAGRVLGMGDIVALVEQVTAGVDMEAAQRLAAKVKSGDGFDLNDFLGQIQQMKQMGGLSSLMDKLPSQMSAKAGQVDMDKAEREMRRKEGIICSMTAKERSKPELIKATRKKRIAMGAGVQVQEVNRLLKEFEQMQDMMKKMKGGGLMKMMKRMGGMKAMKGMMGGGGGMPKLPF</sequence>
<organism evidence="2 3">
    <name type="scientific">Acidovorax cavernicola</name>
    <dbReference type="NCBI Taxonomy" id="1675792"/>
    <lineage>
        <taxon>Bacteria</taxon>
        <taxon>Pseudomonadati</taxon>
        <taxon>Pseudomonadota</taxon>
        <taxon>Betaproteobacteria</taxon>
        <taxon>Burkholderiales</taxon>
        <taxon>Comamonadaceae</taxon>
        <taxon>Acidovorax</taxon>
    </lineage>
</organism>
<dbReference type="GO" id="GO:0005525">
    <property type="term" value="F:GTP binding"/>
    <property type="evidence" value="ECO:0007669"/>
    <property type="project" value="InterPro"/>
</dbReference>
<dbReference type="GO" id="GO:0048500">
    <property type="term" value="C:signal recognition particle"/>
    <property type="evidence" value="ECO:0007669"/>
    <property type="project" value="InterPro"/>
</dbReference>
<gene>
    <name evidence="2" type="ORF">D3H34_33390</name>
</gene>
<dbReference type="Proteomes" id="UP000265619">
    <property type="component" value="Unassembled WGS sequence"/>
</dbReference>
<evidence type="ECO:0000313" key="2">
    <source>
        <dbReference type="EMBL" id="RIX68873.1"/>
    </source>
</evidence>